<evidence type="ECO:0000313" key="3">
    <source>
        <dbReference type="EMBL" id="MFB9823880.1"/>
    </source>
</evidence>
<reference evidence="3" key="1">
    <citation type="submission" date="2024-09" db="EMBL/GenBank/DDBJ databases">
        <authorList>
            <person name="Sun Q."/>
        </authorList>
    </citation>
    <scope>NUCLEOTIDE SEQUENCE [LARGE SCALE GENOMIC DNA]</scope>
    <source>
        <strain evidence="3">JCM 31273</strain>
    </source>
</reference>
<keyword evidence="3" id="KW-0540">Nuclease</keyword>
<dbReference type="InterPro" id="IPR003615">
    <property type="entry name" value="HNH_nuc"/>
</dbReference>
<keyword evidence="3" id="KW-0255">Endonuclease</keyword>
<accession>A0ABD5MN48</accession>
<feature type="domain" description="C2H2-type" evidence="2">
    <location>
        <begin position="1"/>
        <end position="29"/>
    </location>
</feature>
<dbReference type="PROSITE" id="PS00028">
    <property type="entry name" value="ZINC_FINGER_C2H2_1"/>
    <property type="match status" value="1"/>
</dbReference>
<dbReference type="Pfam" id="PF01844">
    <property type="entry name" value="HNH"/>
    <property type="match status" value="1"/>
</dbReference>
<proteinExistence type="predicted"/>
<dbReference type="InterPro" id="IPR041025">
    <property type="entry name" value="HNH_repeat"/>
</dbReference>
<dbReference type="AlphaFoldDB" id="A0ABD5MN48"/>
<evidence type="ECO:0000313" key="4">
    <source>
        <dbReference type="Proteomes" id="UP001589595"/>
    </source>
</evidence>
<keyword evidence="4" id="KW-1185">Reference proteome</keyword>
<dbReference type="Pfam" id="PF18780">
    <property type="entry name" value="HNH_repeat"/>
    <property type="match status" value="1"/>
</dbReference>
<dbReference type="InterPro" id="IPR002711">
    <property type="entry name" value="HNH"/>
</dbReference>
<dbReference type="PROSITE" id="PS50157">
    <property type="entry name" value="ZINC_FINGER_C2H2_2"/>
    <property type="match status" value="1"/>
</dbReference>
<dbReference type="GO" id="GO:0004519">
    <property type="term" value="F:endonuclease activity"/>
    <property type="evidence" value="ECO:0007669"/>
    <property type="project" value="UniProtKB-KW"/>
</dbReference>
<dbReference type="SMART" id="SM00507">
    <property type="entry name" value="HNHc"/>
    <property type="match status" value="1"/>
</dbReference>
<comment type="caution">
    <text evidence="3">The sequence shown here is derived from an EMBL/GenBank/DDBJ whole genome shotgun (WGS) entry which is preliminary data.</text>
</comment>
<dbReference type="CDD" id="cd00085">
    <property type="entry name" value="HNHc"/>
    <property type="match status" value="1"/>
</dbReference>
<dbReference type="GeneID" id="67212289"/>
<dbReference type="Gene3D" id="1.10.30.50">
    <property type="match status" value="1"/>
</dbReference>
<sequence length="279" mass="31732">MDCPQCSKSFSNSDGLVTHLTNAHNISRIEARERVIELSDSRDSDQEETPANSPGKDAASNSDRQVMLNRFRRQYDVLGRMPTPHELDEIDGYSREDYINEFGSVYGTAVFAGLTDLEPGRYDHDADGSKQYSEWDLISELWRIFELTGKASVRMMDHAGKYSSQTYQYRFGSWSEALNRANIDGPDPSIPANRDSRQKHYASAEWKELRTQALKRDDYECQSCGISEEKHQEKFGVGLNVHHLTDIAEFEDPANADVVENLETLCAECHGEHHPFSEK</sequence>
<protein>
    <submittedName>
        <fullName evidence="3">Homing endonuclease associated repeat-containing protein</fullName>
    </submittedName>
</protein>
<dbReference type="Proteomes" id="UP001589595">
    <property type="component" value="Unassembled WGS sequence"/>
</dbReference>
<dbReference type="EMBL" id="JBHMAJ010000005">
    <property type="protein sequence ID" value="MFB9823880.1"/>
    <property type="molecule type" value="Genomic_DNA"/>
</dbReference>
<organism evidence="3 4">
    <name type="scientific">Halobaculum roseum</name>
    <dbReference type="NCBI Taxonomy" id="2175149"/>
    <lineage>
        <taxon>Archaea</taxon>
        <taxon>Methanobacteriati</taxon>
        <taxon>Methanobacteriota</taxon>
        <taxon>Stenosarchaea group</taxon>
        <taxon>Halobacteria</taxon>
        <taxon>Halobacteriales</taxon>
        <taxon>Haloferacaceae</taxon>
        <taxon>Halobaculum</taxon>
    </lineage>
</organism>
<feature type="region of interest" description="Disordered" evidence="1">
    <location>
        <begin position="39"/>
        <end position="64"/>
    </location>
</feature>
<evidence type="ECO:0000256" key="1">
    <source>
        <dbReference type="SAM" id="MobiDB-lite"/>
    </source>
</evidence>
<evidence type="ECO:0000259" key="2">
    <source>
        <dbReference type="PROSITE" id="PS50157"/>
    </source>
</evidence>
<name>A0ABD5MN48_9EURY</name>
<dbReference type="RefSeq" id="WP_222923571.1">
    <property type="nucleotide sequence ID" value="NZ_CP082287.1"/>
</dbReference>
<keyword evidence="3" id="KW-0378">Hydrolase</keyword>
<gene>
    <name evidence="3" type="ORF">ACFFOL_06820</name>
</gene>
<dbReference type="InterPro" id="IPR013087">
    <property type="entry name" value="Znf_C2H2_type"/>
</dbReference>